<evidence type="ECO:0000256" key="4">
    <source>
        <dbReference type="ARBA" id="ARBA00012745"/>
    </source>
</evidence>
<keyword evidence="7 12" id="KW-0479">Metal-binding</keyword>
<dbReference type="HAMAP" id="MF_00388">
    <property type="entry name" value="LpxC"/>
    <property type="match status" value="1"/>
</dbReference>
<dbReference type="SUPFAM" id="SSF54211">
    <property type="entry name" value="Ribosomal protein S5 domain 2-like"/>
    <property type="match status" value="2"/>
</dbReference>
<evidence type="ECO:0000256" key="12">
    <source>
        <dbReference type="HAMAP-Rule" id="MF_00388"/>
    </source>
</evidence>
<dbReference type="Gene3D" id="3.30.230.20">
    <property type="entry name" value="lpxc deacetylase, domain 1"/>
    <property type="match status" value="1"/>
</dbReference>
<keyword evidence="10 12" id="KW-0443">Lipid metabolism</keyword>
<feature type="binding site" evidence="12">
    <location>
        <position position="246"/>
    </location>
    <ligand>
        <name>Zn(2+)</name>
        <dbReference type="ChEBI" id="CHEBI:29105"/>
    </ligand>
</feature>
<evidence type="ECO:0000256" key="2">
    <source>
        <dbReference type="ARBA" id="ARBA00002923"/>
    </source>
</evidence>
<evidence type="ECO:0000256" key="6">
    <source>
        <dbReference type="ARBA" id="ARBA00022556"/>
    </source>
</evidence>
<dbReference type="UniPathway" id="UPA00359">
    <property type="reaction ID" value="UER00478"/>
</dbReference>
<comment type="catalytic activity">
    <reaction evidence="11 12">
        <text>a UDP-3-O-[(3R)-3-hydroxyacyl]-N-acetyl-alpha-D-glucosamine + H2O = a UDP-3-O-[(3R)-3-hydroxyacyl]-alpha-D-glucosamine + acetate</text>
        <dbReference type="Rhea" id="RHEA:67816"/>
        <dbReference type="ChEBI" id="CHEBI:15377"/>
        <dbReference type="ChEBI" id="CHEBI:30089"/>
        <dbReference type="ChEBI" id="CHEBI:137740"/>
        <dbReference type="ChEBI" id="CHEBI:173225"/>
        <dbReference type="EC" id="3.5.1.108"/>
    </reaction>
</comment>
<dbReference type="AlphaFoldDB" id="A0A831RQI4"/>
<feature type="binding site" evidence="12">
    <location>
        <position position="242"/>
    </location>
    <ligand>
        <name>Zn(2+)</name>
        <dbReference type="ChEBI" id="CHEBI:29105"/>
    </ligand>
</feature>
<evidence type="ECO:0000256" key="5">
    <source>
        <dbReference type="ARBA" id="ARBA00022516"/>
    </source>
</evidence>
<dbReference type="Proteomes" id="UP000886251">
    <property type="component" value="Unassembled WGS sequence"/>
</dbReference>
<dbReference type="EC" id="3.5.1.108" evidence="4 12"/>
<evidence type="ECO:0000256" key="10">
    <source>
        <dbReference type="ARBA" id="ARBA00023098"/>
    </source>
</evidence>
<dbReference type="InterPro" id="IPR004463">
    <property type="entry name" value="UDP-acyl_GlcNac_deAcase"/>
</dbReference>
<gene>
    <name evidence="12 13" type="primary">lpxC</name>
    <name evidence="13" type="ORF">ENI96_12020</name>
</gene>
<dbReference type="InterPro" id="IPR015870">
    <property type="entry name" value="UDP-acyl_N-AcGlcN_deAcase_N"/>
</dbReference>
<keyword evidence="6 12" id="KW-0441">Lipid A biosynthesis</keyword>
<keyword evidence="8 12" id="KW-0378">Hydrolase</keyword>
<evidence type="ECO:0000256" key="3">
    <source>
        <dbReference type="ARBA" id="ARBA00005002"/>
    </source>
</evidence>
<feature type="active site" description="Proton donor" evidence="12">
    <location>
        <position position="269"/>
    </location>
</feature>
<comment type="caution">
    <text evidence="13">The sequence shown here is derived from an EMBL/GenBank/DDBJ whole genome shotgun (WGS) entry which is preliminary data.</text>
</comment>
<dbReference type="EMBL" id="DRKP01000146">
    <property type="protein sequence ID" value="HEB97139.1"/>
    <property type="molecule type" value="Genomic_DNA"/>
</dbReference>
<dbReference type="InterPro" id="IPR020568">
    <property type="entry name" value="Ribosomal_Su5_D2-typ_SF"/>
</dbReference>
<evidence type="ECO:0000256" key="7">
    <source>
        <dbReference type="ARBA" id="ARBA00022723"/>
    </source>
</evidence>
<sequence>MHHPATESTVARDIVATGRGLHTGRRVRVRVCPAPAGSGICFRRRGRGGGTVSIPALWGNRVSQPMCTALQAEDGTLVRTVEHLLAALLAFGVDNARVELDAEELPILDGSAGPWCELLREAGVETQDAGRRVIRVTGRFCHRQDNRRICVEPSGRPVIDVTMDLRGFGSMHWRGEPTAEVFCHEIAPARSFGRVKWALPAKLAGLIGRRPVLRGAHLGNVAPVWGGRILGGMRLPDEPVRHRVLDLLGDLALAGRPIIGRVTALRPGHEMNHAFLSRLMQREDLWEEVLLPSTTAGPHQTL</sequence>
<organism evidence="13">
    <name type="scientific">Sedimenticola thiotaurini</name>
    <dbReference type="NCBI Taxonomy" id="1543721"/>
    <lineage>
        <taxon>Bacteria</taxon>
        <taxon>Pseudomonadati</taxon>
        <taxon>Pseudomonadota</taxon>
        <taxon>Gammaproteobacteria</taxon>
        <taxon>Chromatiales</taxon>
        <taxon>Sedimenticolaceae</taxon>
        <taxon>Sedimenticola</taxon>
    </lineage>
</organism>
<evidence type="ECO:0000313" key="13">
    <source>
        <dbReference type="EMBL" id="HEB97139.1"/>
    </source>
</evidence>
<dbReference type="PANTHER" id="PTHR33694:SF1">
    <property type="entry name" value="UDP-3-O-ACYL-N-ACETYLGLUCOSAMINE DEACETYLASE 1, MITOCHONDRIAL-RELATED"/>
    <property type="match status" value="1"/>
</dbReference>
<dbReference type="GO" id="GO:0103117">
    <property type="term" value="F:UDP-3-O-acyl-N-acetylglucosamine deacetylase activity"/>
    <property type="evidence" value="ECO:0007669"/>
    <property type="project" value="UniProtKB-UniRule"/>
</dbReference>
<feature type="binding site" evidence="12">
    <location>
        <position position="83"/>
    </location>
    <ligand>
        <name>Zn(2+)</name>
        <dbReference type="ChEBI" id="CHEBI:29105"/>
    </ligand>
</feature>
<comment type="pathway">
    <text evidence="3 12">Glycolipid biosynthesis; lipid IV(A) biosynthesis; lipid IV(A) from (3R)-3-hydroxytetradecanoyl-[acyl-carrier-protein] and UDP-N-acetyl-alpha-D-glucosamine: step 2/6.</text>
</comment>
<protein>
    <recommendedName>
        <fullName evidence="4 12">UDP-3-O-acyl-N-acetylglucosamine deacetylase</fullName>
        <shortName evidence="12">UDP-3-O-acyl-GlcNAc deacetylase</shortName>
        <ecNumber evidence="4 12">3.5.1.108</ecNumber>
    </recommendedName>
    <alternativeName>
        <fullName evidence="12">UDP-3-O-[R-3-hydroxymyristoyl]-N-acetylglucosamine deacetylase</fullName>
    </alternativeName>
</protein>
<proteinExistence type="inferred from homology"/>
<dbReference type="NCBIfam" id="TIGR00325">
    <property type="entry name" value="lpxC"/>
    <property type="match status" value="1"/>
</dbReference>
<comment type="function">
    <text evidence="2 12">Catalyzes the hydrolysis of UDP-3-O-myristoyl-N-acetylglucosamine to form UDP-3-O-myristoylglucosamine and acetate, the committed step in lipid A biosynthesis.</text>
</comment>
<dbReference type="GO" id="GO:0009245">
    <property type="term" value="P:lipid A biosynthetic process"/>
    <property type="evidence" value="ECO:0007669"/>
    <property type="project" value="UniProtKB-UniRule"/>
</dbReference>
<evidence type="ECO:0000256" key="8">
    <source>
        <dbReference type="ARBA" id="ARBA00022801"/>
    </source>
</evidence>
<evidence type="ECO:0000256" key="9">
    <source>
        <dbReference type="ARBA" id="ARBA00022833"/>
    </source>
</evidence>
<reference evidence="13" key="1">
    <citation type="journal article" date="2020" name="mSystems">
        <title>Genome- and Community-Level Interaction Insights into Carbon Utilization and Element Cycling Functions of Hydrothermarchaeota in Hydrothermal Sediment.</title>
        <authorList>
            <person name="Zhou Z."/>
            <person name="Liu Y."/>
            <person name="Xu W."/>
            <person name="Pan J."/>
            <person name="Luo Z.H."/>
            <person name="Li M."/>
        </authorList>
    </citation>
    <scope>NUCLEOTIDE SEQUENCE [LARGE SCALE GENOMIC DNA]</scope>
    <source>
        <strain evidence="13">HyVt-443</strain>
    </source>
</reference>
<evidence type="ECO:0000256" key="1">
    <source>
        <dbReference type="ARBA" id="ARBA00001947"/>
    </source>
</evidence>
<name>A0A831RQI4_9GAMM</name>
<dbReference type="GO" id="GO:0046872">
    <property type="term" value="F:metal ion binding"/>
    <property type="evidence" value="ECO:0007669"/>
    <property type="project" value="UniProtKB-KW"/>
</dbReference>
<evidence type="ECO:0000256" key="11">
    <source>
        <dbReference type="ARBA" id="ARBA00024535"/>
    </source>
</evidence>
<keyword evidence="9 12" id="KW-0862">Zinc</keyword>
<comment type="similarity">
    <text evidence="12">Belongs to the LpxC family.</text>
</comment>
<accession>A0A831RQI4</accession>
<comment type="cofactor">
    <cofactor evidence="1 12">
        <name>Zn(2+)</name>
        <dbReference type="ChEBI" id="CHEBI:29105"/>
    </cofactor>
</comment>
<dbReference type="Gene3D" id="3.30.1700.10">
    <property type="entry name" value="lpxc deacetylase, domain 2"/>
    <property type="match status" value="1"/>
</dbReference>
<dbReference type="GO" id="GO:0016020">
    <property type="term" value="C:membrane"/>
    <property type="evidence" value="ECO:0007669"/>
    <property type="project" value="GOC"/>
</dbReference>
<dbReference type="Pfam" id="PF03331">
    <property type="entry name" value="LpxC"/>
    <property type="match status" value="1"/>
</dbReference>
<dbReference type="InterPro" id="IPR011334">
    <property type="entry name" value="UDP-acyl_GlcNac_deAcase_C"/>
</dbReference>
<keyword evidence="5 12" id="KW-0444">Lipid biosynthesis</keyword>
<dbReference type="PANTHER" id="PTHR33694">
    <property type="entry name" value="UDP-3-O-ACYL-N-ACETYLGLUCOSAMINE DEACETYLASE 1, MITOCHONDRIAL-RELATED"/>
    <property type="match status" value="1"/>
</dbReference>